<feature type="region of interest" description="Disordered" evidence="1">
    <location>
        <begin position="481"/>
        <end position="506"/>
    </location>
</feature>
<dbReference type="PANTHER" id="PTHR17550">
    <property type="entry name" value="E3 UBIQUITIN-PROTEIN LIGASE TTC3"/>
    <property type="match status" value="1"/>
</dbReference>
<reference evidence="3 4" key="1">
    <citation type="submission" date="2013-11" db="EMBL/GenBank/DDBJ databases">
        <title>The Damaraland mole rat (Fukomys damarensis) genome and evolution of African mole rats.</title>
        <authorList>
            <person name="Gladyshev V.N."/>
            <person name="Fang X."/>
        </authorList>
    </citation>
    <scope>NUCLEOTIDE SEQUENCE [LARGE SCALE GENOMIC DNA]</scope>
    <source>
        <tissue evidence="3">Liver</tissue>
    </source>
</reference>
<feature type="domain" description="TTC3/DZIP3/RBM44-like helical" evidence="2">
    <location>
        <begin position="663"/>
        <end position="710"/>
    </location>
</feature>
<protein>
    <submittedName>
        <fullName evidence="3">RNA-binding protein 44</fullName>
    </submittedName>
</protein>
<accession>A0A091DQA9</accession>
<name>A0A091DQA9_FUKDA</name>
<dbReference type="EMBL" id="KN122164">
    <property type="protein sequence ID" value="KFO32460.1"/>
    <property type="molecule type" value="Genomic_DNA"/>
</dbReference>
<evidence type="ECO:0000259" key="2">
    <source>
        <dbReference type="Pfam" id="PF24905"/>
    </source>
</evidence>
<dbReference type="PANTHER" id="PTHR17550:SF7">
    <property type="entry name" value="RNA-BINDING PROTEIN 44"/>
    <property type="match status" value="1"/>
</dbReference>
<feature type="compositionally biased region" description="Polar residues" evidence="1">
    <location>
        <begin position="481"/>
        <end position="492"/>
    </location>
</feature>
<sequence length="720" mass="79397">VMEATALIELASDKGYRSNGEKLQKDLSSHSKKSSSGCDEVTPTCPDDEWNSLTREPRAEVGEIGNIDTTRLLESPFSENQDANIQSAQSSKFEDSINCAFLNETYCIYYSESAPKNENITNLNPELDSGMEEREEVFFDVLKPQGTRTVALGRTCEISGADCEETAGETQKCGVDEDSLLGYYSAEEQEQMSSHPSPIRAGTLSVSNLGAELRSLSYEVESASNPEDEHITLESSSVISADSLNDFAQEYIPCVSKFQNCDLLKEYYEPKHEKCKERETSLMFPTVFVQRSNSLGNEESQSKNDFLNPQTLKTKMYTEKVKSQVSENKDFCGNAAVENRISQHLESRSTLPQDKALETLQEFSEVCQTSWSSIFDDSVISAHGCSHYKSLQSMPDPALSSPAVPPRIAMRGVRAVTEDSSQRAINVRSVNRACSEDGEGTYSTSVIDAAGCTVAVHQTVDVSTDFRACFTTSRATNARPSVVSTSSNTEITMMSKKRPSKWQSEKQKSVACNTDWSYGQDCMDTPVAVTKGSGKSLGVDSSKPSGNFQNKMSSLFDRSHPKQNTSPNKDGLKSAEINVEFSQLKLDDKECSSSHEVSEDWFDAKESMTGVGSSGVPETQIDHDRRNLKITDSKKNCKQIDSSQLLPKIPVPLISPNTLNLRSFTKIIKRLAELHPDVSRDHIIDALQEVRMNHKGFLNGLSISTIVEMTSSVLKNSASH</sequence>
<feature type="region of interest" description="Disordered" evidence="1">
    <location>
        <begin position="19"/>
        <end position="52"/>
    </location>
</feature>
<dbReference type="InterPro" id="IPR056870">
    <property type="entry name" value="TTC3/DZIP3/RBM44-like_helical"/>
</dbReference>
<feature type="region of interest" description="Disordered" evidence="1">
    <location>
        <begin position="532"/>
        <end position="571"/>
    </location>
</feature>
<evidence type="ECO:0000313" key="4">
    <source>
        <dbReference type="Proteomes" id="UP000028990"/>
    </source>
</evidence>
<dbReference type="Proteomes" id="UP000028990">
    <property type="component" value="Unassembled WGS sequence"/>
</dbReference>
<feature type="non-terminal residue" evidence="3">
    <location>
        <position position="1"/>
    </location>
</feature>
<keyword evidence="4" id="KW-1185">Reference proteome</keyword>
<feature type="compositionally biased region" description="Basic and acidic residues" evidence="1">
    <location>
        <begin position="19"/>
        <end position="29"/>
    </location>
</feature>
<dbReference type="AlphaFoldDB" id="A0A091DQA9"/>
<feature type="compositionally biased region" description="Polar residues" evidence="1">
    <location>
        <begin position="542"/>
        <end position="553"/>
    </location>
</feature>
<gene>
    <name evidence="3" type="ORF">H920_06159</name>
</gene>
<dbReference type="Pfam" id="PF24905">
    <property type="entry name" value="TTC3_9th"/>
    <property type="match status" value="1"/>
</dbReference>
<dbReference type="eggNOG" id="ENOG502S2NU">
    <property type="taxonomic scope" value="Eukaryota"/>
</dbReference>
<proteinExistence type="predicted"/>
<organism evidence="3 4">
    <name type="scientific">Fukomys damarensis</name>
    <name type="common">Damaraland mole rat</name>
    <name type="synonym">Cryptomys damarensis</name>
    <dbReference type="NCBI Taxonomy" id="885580"/>
    <lineage>
        <taxon>Eukaryota</taxon>
        <taxon>Metazoa</taxon>
        <taxon>Chordata</taxon>
        <taxon>Craniata</taxon>
        <taxon>Vertebrata</taxon>
        <taxon>Euteleostomi</taxon>
        <taxon>Mammalia</taxon>
        <taxon>Eutheria</taxon>
        <taxon>Euarchontoglires</taxon>
        <taxon>Glires</taxon>
        <taxon>Rodentia</taxon>
        <taxon>Hystricomorpha</taxon>
        <taxon>Bathyergidae</taxon>
        <taxon>Fukomys</taxon>
    </lineage>
</organism>
<evidence type="ECO:0000313" key="3">
    <source>
        <dbReference type="EMBL" id="KFO32460.1"/>
    </source>
</evidence>
<evidence type="ECO:0000256" key="1">
    <source>
        <dbReference type="SAM" id="MobiDB-lite"/>
    </source>
</evidence>